<keyword evidence="2" id="KW-1185">Reference proteome</keyword>
<dbReference type="EMBL" id="CDMY01000164">
    <property type="protein sequence ID" value="CEL93388.1"/>
    <property type="molecule type" value="Genomic_DNA"/>
</dbReference>
<protein>
    <submittedName>
        <fullName evidence="1">Uncharacterized protein</fullName>
    </submittedName>
</protein>
<dbReference type="AlphaFoldDB" id="A0A0G4EBN4"/>
<proteinExistence type="predicted"/>
<evidence type="ECO:0000313" key="2">
    <source>
        <dbReference type="Proteomes" id="UP000041254"/>
    </source>
</evidence>
<evidence type="ECO:0000313" key="1">
    <source>
        <dbReference type="EMBL" id="CEL93388.1"/>
    </source>
</evidence>
<reference evidence="1 2" key="1">
    <citation type="submission" date="2014-11" db="EMBL/GenBank/DDBJ databases">
        <authorList>
            <person name="Zhu J."/>
            <person name="Qi W."/>
            <person name="Song R."/>
        </authorList>
    </citation>
    <scope>NUCLEOTIDE SEQUENCE [LARGE SCALE GENOMIC DNA]</scope>
</reference>
<dbReference type="Proteomes" id="UP000041254">
    <property type="component" value="Unassembled WGS sequence"/>
</dbReference>
<dbReference type="VEuPathDB" id="CryptoDB:Vbra_3649"/>
<gene>
    <name evidence="1" type="ORF">Vbra_3649</name>
</gene>
<sequence>MLGAKVIFPDPQWRHFIDGTADSHPWGAQALAAALERWHAAPQRFPVSFGSMMQPEDFAESTAEQIGRLIPLQPLVGDLCDAPSGLKAQELLGRIGIRGVMTLVGIRTTEGSVDVVPPSIPVLLDAFDAPFHPSEPKGHQLTVGGRAWTKHAGRASDGWWGVNSGSEAEKNAKARHRVESILADRTWVNVHGLPDGSKEEYVAILEVRTREGYGARWVASDWSFRGFLEPQMAGGHEKKWRH</sequence>
<dbReference type="OrthoDB" id="310203at2759"/>
<dbReference type="InParanoid" id="A0A0G4EBN4"/>
<dbReference type="PANTHER" id="PTHR34204:SF2">
    <property type="entry name" value="RNA-BINDING ASCH DOMAIN PROTEIN"/>
    <property type="match status" value="1"/>
</dbReference>
<dbReference type="OMA" id="RAHEDEG"/>
<dbReference type="PANTHER" id="PTHR34204">
    <property type="entry name" value="RNA-BINDING ASCH DOMAIN PROTEIN"/>
    <property type="match status" value="1"/>
</dbReference>
<name>A0A0G4EBN4_VITBC</name>
<organism evidence="1 2">
    <name type="scientific">Vitrella brassicaformis (strain CCMP3155)</name>
    <dbReference type="NCBI Taxonomy" id="1169540"/>
    <lineage>
        <taxon>Eukaryota</taxon>
        <taxon>Sar</taxon>
        <taxon>Alveolata</taxon>
        <taxon>Colpodellida</taxon>
        <taxon>Vitrellaceae</taxon>
        <taxon>Vitrella</taxon>
    </lineage>
</organism>
<accession>A0A0G4EBN4</accession>